<keyword evidence="3" id="KW-1185">Reference proteome</keyword>
<accession>A0A1T4W716</accession>
<dbReference type="OrthoDB" id="6080009at2"/>
<reference evidence="3" key="1">
    <citation type="submission" date="2017-02" db="EMBL/GenBank/DDBJ databases">
        <authorList>
            <person name="Varghese N."/>
            <person name="Submissions S."/>
        </authorList>
    </citation>
    <scope>NUCLEOTIDE SEQUENCE [LARGE SCALE GENOMIC DNA]</scope>
    <source>
        <strain evidence="3">DSM 22720</strain>
    </source>
</reference>
<feature type="chain" id="PRO_5013092128" description="DUF3541 domain-containing protein" evidence="1">
    <location>
        <begin position="22"/>
        <end position="358"/>
    </location>
</feature>
<evidence type="ECO:0000313" key="2">
    <source>
        <dbReference type="EMBL" id="SKA73124.1"/>
    </source>
</evidence>
<feature type="signal peptide" evidence="1">
    <location>
        <begin position="1"/>
        <end position="21"/>
    </location>
</feature>
<dbReference type="PROSITE" id="PS51257">
    <property type="entry name" value="PROKAR_LIPOPROTEIN"/>
    <property type="match status" value="1"/>
</dbReference>
<evidence type="ECO:0000313" key="3">
    <source>
        <dbReference type="Proteomes" id="UP000190162"/>
    </source>
</evidence>
<proteinExistence type="predicted"/>
<dbReference type="EMBL" id="FUXU01000173">
    <property type="protein sequence ID" value="SKA73124.1"/>
    <property type="molecule type" value="Genomic_DNA"/>
</dbReference>
<dbReference type="AlphaFoldDB" id="A0A1T4W716"/>
<name>A0A1T4W716_9GAMM</name>
<dbReference type="RefSeq" id="WP_078754770.1">
    <property type="nucleotide sequence ID" value="NZ_FUXU01000173.1"/>
</dbReference>
<dbReference type="Pfam" id="PF12060">
    <property type="entry name" value="DUF3541"/>
    <property type="match status" value="1"/>
</dbReference>
<sequence length="358" mass="40814">MKALRIGLISIFSLIIMTACAFSSSPQQDAAMIKKTYDSNLSELSVYQLGHYGLRMYRQTQDDDYQAAVWADMARIASRLNDYSVSISSIEDVKRLGTIRLEKYYSGDSERDALRRRAAVGREEYLVLGAGLISSMARANEYGLKHRNDDKLREILSWYDFHDYVTDPEMIRAWAAQLANQVYWLNQLGEANLSQQFERAFRVTYPDEKDPMLSTQQYNNKLYGMTHIILAASEYYRKPVSEDNFQWIYDYFRQHFNTIAARSKPDVIAEIGITFLLAGLDNDPVVKKSQHIIRAAIDREKGMIPSVSGGSDLAKGEHRNVLAIMLLDWQGPSETPMVTKESAVIQSVPWGLIPKPKI</sequence>
<gene>
    <name evidence="2" type="ORF">SAMN02745132_04805</name>
</gene>
<evidence type="ECO:0000256" key="1">
    <source>
        <dbReference type="SAM" id="SignalP"/>
    </source>
</evidence>
<organism evidence="2 3">
    <name type="scientific">Enterovibrio nigricans DSM 22720</name>
    <dbReference type="NCBI Taxonomy" id="1121868"/>
    <lineage>
        <taxon>Bacteria</taxon>
        <taxon>Pseudomonadati</taxon>
        <taxon>Pseudomonadota</taxon>
        <taxon>Gammaproteobacteria</taxon>
        <taxon>Vibrionales</taxon>
        <taxon>Vibrionaceae</taxon>
        <taxon>Enterovibrio</taxon>
    </lineage>
</organism>
<keyword evidence="1" id="KW-0732">Signal</keyword>
<dbReference type="InterPro" id="IPR021928">
    <property type="entry name" value="DUF3541"/>
</dbReference>
<protein>
    <recommendedName>
        <fullName evidence="4">DUF3541 domain-containing protein</fullName>
    </recommendedName>
</protein>
<dbReference type="Proteomes" id="UP000190162">
    <property type="component" value="Unassembled WGS sequence"/>
</dbReference>
<evidence type="ECO:0008006" key="4">
    <source>
        <dbReference type="Google" id="ProtNLM"/>
    </source>
</evidence>